<dbReference type="GO" id="GO:0004519">
    <property type="term" value="F:endonuclease activity"/>
    <property type="evidence" value="ECO:0007669"/>
    <property type="project" value="InterPro"/>
</dbReference>
<gene>
    <name evidence="2" type="ORF">SAMN05216522_102124</name>
</gene>
<evidence type="ECO:0000313" key="2">
    <source>
        <dbReference type="EMBL" id="SEQ31439.1"/>
    </source>
</evidence>
<feature type="region of interest" description="Disordered" evidence="1">
    <location>
        <begin position="1"/>
        <end position="25"/>
    </location>
</feature>
<dbReference type="GO" id="GO:0003677">
    <property type="term" value="F:DNA binding"/>
    <property type="evidence" value="ECO:0007669"/>
    <property type="project" value="InterPro"/>
</dbReference>
<keyword evidence="3" id="KW-1185">Reference proteome</keyword>
<dbReference type="Proteomes" id="UP000242515">
    <property type="component" value="Unassembled WGS sequence"/>
</dbReference>
<reference evidence="3" key="1">
    <citation type="submission" date="2016-10" db="EMBL/GenBank/DDBJ databases">
        <authorList>
            <person name="Varghese N."/>
            <person name="Submissions S."/>
        </authorList>
    </citation>
    <scope>NUCLEOTIDE SEQUENCE [LARGE SCALE GENOMIC DNA]</scope>
    <source>
        <strain evidence="3">8N4</strain>
    </source>
</reference>
<proteinExistence type="predicted"/>
<protein>
    <submittedName>
        <fullName evidence="2">Phage small terminase subunit</fullName>
    </submittedName>
</protein>
<dbReference type="RefSeq" id="WP_092672813.1">
    <property type="nucleotide sequence ID" value="NZ_FOGC01000002.1"/>
</dbReference>
<dbReference type="EMBL" id="FOGC01000002">
    <property type="protein sequence ID" value="SEQ31439.1"/>
    <property type="molecule type" value="Genomic_DNA"/>
</dbReference>
<dbReference type="STRING" id="988801.SAMN05216522_102124"/>
<dbReference type="Pfam" id="PF05944">
    <property type="entry name" value="Phage_term_smal"/>
    <property type="match status" value="1"/>
</dbReference>
<accession>A0A1H9F0P1</accession>
<sequence>MSLSPARQHRLRIQAESASRQGGSARHANGYELMLMQLNEDRRRLKGIQSHVRKAEIKITLLPKYLAWINGVIEASSERQDDVLLYVMVWAIDAGDFDLALRIAEHALTHRWVMPMPTPRNVATWVVEELSDSALKALATKQEFAADTLLRVLSVTEGCDMPDPSLARLHKAIGYVLREVSPMAALNHLNQALALHDRCGVKKDIEQLVKRLQQANG</sequence>
<evidence type="ECO:0000256" key="1">
    <source>
        <dbReference type="SAM" id="MobiDB-lite"/>
    </source>
</evidence>
<organism evidence="2 3">
    <name type="scientific">Rosenbergiella nectarea</name>
    <dbReference type="NCBI Taxonomy" id="988801"/>
    <lineage>
        <taxon>Bacteria</taxon>
        <taxon>Pseudomonadati</taxon>
        <taxon>Pseudomonadota</taxon>
        <taxon>Gammaproteobacteria</taxon>
        <taxon>Enterobacterales</taxon>
        <taxon>Erwiniaceae</taxon>
        <taxon>Rosenbergiella</taxon>
    </lineage>
</organism>
<dbReference type="InterPro" id="IPR010270">
    <property type="entry name" value="Phage_P2_GpM"/>
</dbReference>
<dbReference type="AlphaFoldDB" id="A0A1H9F0P1"/>
<dbReference type="OrthoDB" id="8562788at2"/>
<name>A0A1H9F0P1_9GAMM</name>
<evidence type="ECO:0000313" key="3">
    <source>
        <dbReference type="Proteomes" id="UP000242515"/>
    </source>
</evidence>